<dbReference type="Proteomes" id="UP000001683">
    <property type="component" value="Chromosome"/>
</dbReference>
<gene>
    <name evidence="1" type="ordered locus">Nther_1061</name>
</gene>
<evidence type="ECO:0000313" key="2">
    <source>
        <dbReference type="Proteomes" id="UP000001683"/>
    </source>
</evidence>
<protein>
    <submittedName>
        <fullName evidence="1">Uncharacterized protein</fullName>
    </submittedName>
</protein>
<reference evidence="1 2" key="2">
    <citation type="journal article" date="2011" name="J. Bacteriol.">
        <title>Complete genome sequence of the anaerobic, halophilic alkalithermophile Natranaerobius thermophilus JW/NM-WN-LF.</title>
        <authorList>
            <person name="Zhao B."/>
            <person name="Mesbah N.M."/>
            <person name="Dalin E."/>
            <person name="Goodwin L."/>
            <person name="Nolan M."/>
            <person name="Pitluck S."/>
            <person name="Chertkov O."/>
            <person name="Brettin T.S."/>
            <person name="Han J."/>
            <person name="Larimer F.W."/>
            <person name="Land M.L."/>
            <person name="Hauser L."/>
            <person name="Kyrpides N."/>
            <person name="Wiegel J."/>
        </authorList>
    </citation>
    <scope>NUCLEOTIDE SEQUENCE [LARGE SCALE GENOMIC DNA]</scope>
    <source>
        <strain evidence="2">ATCC BAA-1301 / DSM 18059 / JW/NM-WN-LF</strain>
    </source>
</reference>
<evidence type="ECO:0000313" key="1">
    <source>
        <dbReference type="EMBL" id="ACB84645.1"/>
    </source>
</evidence>
<proteinExistence type="predicted"/>
<dbReference type="KEGG" id="nth:Nther_1061"/>
<accession>B2A122</accession>
<reference evidence="1 2" key="1">
    <citation type="submission" date="2008-04" db="EMBL/GenBank/DDBJ databases">
        <title>Complete sequence of chromosome of Natranaerobius thermophilus JW/NM-WN-LF.</title>
        <authorList>
            <consortium name="US DOE Joint Genome Institute"/>
            <person name="Copeland A."/>
            <person name="Lucas S."/>
            <person name="Lapidus A."/>
            <person name="Glavina del Rio T."/>
            <person name="Dalin E."/>
            <person name="Tice H."/>
            <person name="Bruce D."/>
            <person name="Goodwin L."/>
            <person name="Pitluck S."/>
            <person name="Chertkov O."/>
            <person name="Brettin T."/>
            <person name="Detter J.C."/>
            <person name="Han C."/>
            <person name="Kuske C.R."/>
            <person name="Schmutz J."/>
            <person name="Larimer F."/>
            <person name="Land M."/>
            <person name="Hauser L."/>
            <person name="Kyrpides N."/>
            <person name="Lykidis A."/>
            <person name="Mesbah N.M."/>
            <person name="Wiegel J."/>
        </authorList>
    </citation>
    <scope>NUCLEOTIDE SEQUENCE [LARGE SCALE GENOMIC DNA]</scope>
    <source>
        <strain evidence="2">ATCC BAA-1301 / DSM 18059 / JW/NM-WN-LF</strain>
    </source>
</reference>
<dbReference type="AlphaFoldDB" id="B2A122"/>
<name>B2A122_NATTJ</name>
<dbReference type="InParanoid" id="B2A122"/>
<sequence length="41" mass="4916">MLIYILFMFLFLFLLLISAKLNEVKKQNEKVIKLLEDKSVE</sequence>
<dbReference type="HOGENOM" id="CLU_3273149_0_0_9"/>
<keyword evidence="2" id="KW-1185">Reference proteome</keyword>
<organism evidence="1 2">
    <name type="scientific">Natranaerobius thermophilus (strain ATCC BAA-1301 / DSM 18059 / JW/NM-WN-LF)</name>
    <dbReference type="NCBI Taxonomy" id="457570"/>
    <lineage>
        <taxon>Bacteria</taxon>
        <taxon>Bacillati</taxon>
        <taxon>Bacillota</taxon>
        <taxon>Clostridia</taxon>
        <taxon>Natranaerobiales</taxon>
        <taxon>Natranaerobiaceae</taxon>
        <taxon>Natranaerobius</taxon>
    </lineage>
</organism>
<dbReference type="RefSeq" id="WP_012447522.1">
    <property type="nucleotide sequence ID" value="NC_010718.1"/>
</dbReference>
<dbReference type="EMBL" id="CP001034">
    <property type="protein sequence ID" value="ACB84645.1"/>
    <property type="molecule type" value="Genomic_DNA"/>
</dbReference>
<dbReference type="STRING" id="457570.Nther_1061"/>